<dbReference type="CDD" id="cd08054">
    <property type="entry name" value="gp6"/>
    <property type="match status" value="1"/>
</dbReference>
<reference evidence="1 2" key="1">
    <citation type="submission" date="2024-09" db="EMBL/GenBank/DDBJ databases">
        <authorList>
            <person name="Zhang Z.-H."/>
        </authorList>
    </citation>
    <scope>NUCLEOTIDE SEQUENCE [LARGE SCALE GENOMIC DNA]</scope>
    <source>
        <strain evidence="1 2">HHTR114</strain>
    </source>
</reference>
<evidence type="ECO:0000313" key="2">
    <source>
        <dbReference type="Proteomes" id="UP001596116"/>
    </source>
</evidence>
<proteinExistence type="predicted"/>
<dbReference type="Proteomes" id="UP001596116">
    <property type="component" value="Unassembled WGS sequence"/>
</dbReference>
<dbReference type="InterPro" id="IPR011738">
    <property type="entry name" value="Phage_CHP"/>
</dbReference>
<dbReference type="Gene3D" id="1.10.3230.30">
    <property type="entry name" value="Phage gp6-like head-tail connector protein"/>
    <property type="match status" value="1"/>
</dbReference>
<dbReference type="InterPro" id="IPR006450">
    <property type="entry name" value="Phage_HK97_gp6-like"/>
</dbReference>
<dbReference type="InterPro" id="IPR021146">
    <property type="entry name" value="Phage_gp6-like_head-tail"/>
</dbReference>
<dbReference type="EMBL" id="JBHPON010000002">
    <property type="protein sequence ID" value="MFC6036016.1"/>
    <property type="molecule type" value="Genomic_DNA"/>
</dbReference>
<organism evidence="1 2">
    <name type="scientific">Hyphococcus aureus</name>
    <dbReference type="NCBI Taxonomy" id="2666033"/>
    <lineage>
        <taxon>Bacteria</taxon>
        <taxon>Pseudomonadati</taxon>
        <taxon>Pseudomonadota</taxon>
        <taxon>Alphaproteobacteria</taxon>
        <taxon>Parvularculales</taxon>
        <taxon>Parvularculaceae</taxon>
        <taxon>Hyphococcus</taxon>
    </lineage>
</organism>
<accession>A0ABW1KV62</accession>
<dbReference type="RefSeq" id="WP_379882757.1">
    <property type="nucleotide sequence ID" value="NZ_JBHPON010000002.1"/>
</dbReference>
<sequence length="186" mass="19670">MSLTLLSPPAAEPVTLADLKAHLRVTHSDEDALITGVLVAAVRAVEARGGLALMPQQWRLTLDAAPEETLFLPLSPVSALDAVAVIDGEGAPQTVAASLYDAVLGKTPRIRPAGPWPLPVPAVGGVRIDFSAGYANADAVPEQLKLAVKILAAAFYENREAAGERRVYSFPQTVDALMAPFREVRL</sequence>
<keyword evidence="2" id="KW-1185">Reference proteome</keyword>
<dbReference type="NCBIfam" id="TIGR01560">
    <property type="entry name" value="put_DNA_pack"/>
    <property type="match status" value="2"/>
</dbReference>
<gene>
    <name evidence="1" type="ORF">ACFMB1_10705</name>
</gene>
<protein>
    <submittedName>
        <fullName evidence="1">Head-tail connector protein</fullName>
    </submittedName>
</protein>
<dbReference type="Pfam" id="PF05135">
    <property type="entry name" value="Phage_connect_1"/>
    <property type="match status" value="1"/>
</dbReference>
<dbReference type="NCBIfam" id="TIGR02215">
    <property type="entry name" value="phage_chp_gp8"/>
    <property type="match status" value="1"/>
</dbReference>
<comment type="caution">
    <text evidence="1">The sequence shown here is derived from an EMBL/GenBank/DDBJ whole genome shotgun (WGS) entry which is preliminary data.</text>
</comment>
<evidence type="ECO:0000313" key="1">
    <source>
        <dbReference type="EMBL" id="MFC6036016.1"/>
    </source>
</evidence>
<name>A0ABW1KV62_9PROT</name>